<dbReference type="Pfam" id="PF00668">
    <property type="entry name" value="Condensation"/>
    <property type="match status" value="5"/>
</dbReference>
<dbReference type="Gene3D" id="3.40.50.12780">
    <property type="entry name" value="N-terminal domain of ligase-like"/>
    <property type="match status" value="5"/>
</dbReference>
<feature type="domain" description="Carrier" evidence="6">
    <location>
        <begin position="3891"/>
        <end position="3967"/>
    </location>
</feature>
<dbReference type="Gene3D" id="3.30.559.10">
    <property type="entry name" value="Chloramphenicol acetyltransferase-like domain"/>
    <property type="match status" value="5"/>
</dbReference>
<dbReference type="SMART" id="SM01294">
    <property type="entry name" value="PKS_PP_betabranch"/>
    <property type="match status" value="1"/>
</dbReference>
<dbReference type="InterPro" id="IPR020845">
    <property type="entry name" value="AMP-binding_CS"/>
</dbReference>
<evidence type="ECO:0000256" key="2">
    <source>
        <dbReference type="ARBA" id="ARBA00022553"/>
    </source>
</evidence>
<dbReference type="PANTHER" id="PTHR45527">
    <property type="entry name" value="NONRIBOSOMAL PEPTIDE SYNTHETASE"/>
    <property type="match status" value="1"/>
</dbReference>
<dbReference type="GO" id="GO:0044550">
    <property type="term" value="P:secondary metabolite biosynthetic process"/>
    <property type="evidence" value="ECO:0007669"/>
    <property type="project" value="TreeGrafter"/>
</dbReference>
<dbReference type="Gene3D" id="3.30.300.30">
    <property type="match status" value="5"/>
</dbReference>
<dbReference type="PANTHER" id="PTHR45527:SF3">
    <property type="entry name" value="SIDEROPHORE SYNTHETASE (EUROFUNG)"/>
    <property type="match status" value="1"/>
</dbReference>
<evidence type="ECO:0000256" key="1">
    <source>
        <dbReference type="ARBA" id="ARBA00022450"/>
    </source>
</evidence>
<dbReference type="Pfam" id="PF00550">
    <property type="entry name" value="PP-binding"/>
    <property type="match status" value="5"/>
</dbReference>
<feature type="domain" description="Carrier" evidence="6">
    <location>
        <begin position="1731"/>
        <end position="1807"/>
    </location>
</feature>
<dbReference type="EMBL" id="JAOPEN010000003">
    <property type="protein sequence ID" value="KAJ4859446.1"/>
    <property type="molecule type" value="Genomic_DNA"/>
</dbReference>
<dbReference type="InterPro" id="IPR001242">
    <property type="entry name" value="Condensation_dom"/>
</dbReference>
<dbReference type="InterPro" id="IPR010071">
    <property type="entry name" value="AA_adenyl_dom"/>
</dbReference>
<dbReference type="NCBIfam" id="TIGR01733">
    <property type="entry name" value="AA-adenyl-dom"/>
    <property type="match status" value="1"/>
</dbReference>
<organism evidence="7 8">
    <name type="scientific">Trichoderma breve</name>
    <dbReference type="NCBI Taxonomy" id="2034170"/>
    <lineage>
        <taxon>Eukaryota</taxon>
        <taxon>Fungi</taxon>
        <taxon>Dikarya</taxon>
        <taxon>Ascomycota</taxon>
        <taxon>Pezizomycotina</taxon>
        <taxon>Sordariomycetes</taxon>
        <taxon>Hypocreomycetidae</taxon>
        <taxon>Hypocreales</taxon>
        <taxon>Hypocreaceae</taxon>
        <taxon>Trichoderma</taxon>
    </lineage>
</organism>
<dbReference type="Gene3D" id="1.10.1200.10">
    <property type="entry name" value="ACP-like"/>
    <property type="match status" value="5"/>
</dbReference>
<comment type="caution">
    <text evidence="7">The sequence shown here is derived from an EMBL/GenBank/DDBJ whole genome shotgun (WGS) entry which is preliminary data.</text>
</comment>
<dbReference type="FunFam" id="3.30.300.30:FF:000015">
    <property type="entry name" value="Nonribosomal peptide synthase SidD"/>
    <property type="match status" value="5"/>
</dbReference>
<evidence type="ECO:0000259" key="6">
    <source>
        <dbReference type="PROSITE" id="PS50075"/>
    </source>
</evidence>
<feature type="compositionally biased region" description="Polar residues" evidence="5">
    <location>
        <begin position="1"/>
        <end position="12"/>
    </location>
</feature>
<dbReference type="InterPro" id="IPR009081">
    <property type="entry name" value="PP-bd_ACP"/>
</dbReference>
<evidence type="ECO:0000256" key="5">
    <source>
        <dbReference type="SAM" id="MobiDB-lite"/>
    </source>
</evidence>
<dbReference type="FunFam" id="1.10.1200.10:FF:000005">
    <property type="entry name" value="Nonribosomal peptide synthetase 1"/>
    <property type="match status" value="3"/>
</dbReference>
<keyword evidence="8" id="KW-1185">Reference proteome</keyword>
<dbReference type="PROSITE" id="PS50075">
    <property type="entry name" value="CARRIER"/>
    <property type="match status" value="5"/>
</dbReference>
<dbReference type="SUPFAM" id="SSF56801">
    <property type="entry name" value="Acetyl-CoA synthetase-like"/>
    <property type="match status" value="5"/>
</dbReference>
<dbReference type="InterPro" id="IPR006162">
    <property type="entry name" value="Ppantetheine_attach_site"/>
</dbReference>
<accession>A0A9W9E9A7</accession>
<dbReference type="GO" id="GO:0005737">
    <property type="term" value="C:cytoplasm"/>
    <property type="evidence" value="ECO:0007669"/>
    <property type="project" value="TreeGrafter"/>
</dbReference>
<feature type="compositionally biased region" description="Polar residues" evidence="5">
    <location>
        <begin position="21"/>
        <end position="31"/>
    </location>
</feature>
<feature type="domain" description="Carrier" evidence="6">
    <location>
        <begin position="2793"/>
        <end position="2868"/>
    </location>
</feature>
<dbReference type="CDD" id="cd19545">
    <property type="entry name" value="FUM14_C_NRPS-like"/>
    <property type="match status" value="4"/>
</dbReference>
<dbReference type="CDD" id="cd05918">
    <property type="entry name" value="A_NRPS_SidN3_like"/>
    <property type="match status" value="5"/>
</dbReference>
<dbReference type="GO" id="GO:0031177">
    <property type="term" value="F:phosphopantetheine binding"/>
    <property type="evidence" value="ECO:0007669"/>
    <property type="project" value="InterPro"/>
</dbReference>
<dbReference type="InterPro" id="IPR023213">
    <property type="entry name" value="CAT-like_dom_sf"/>
</dbReference>
<feature type="region of interest" description="Disordered" evidence="5">
    <location>
        <begin position="1"/>
        <end position="31"/>
    </location>
</feature>
<dbReference type="Pfam" id="PF00501">
    <property type="entry name" value="AMP-binding"/>
    <property type="match status" value="5"/>
</dbReference>
<dbReference type="InterPro" id="IPR042099">
    <property type="entry name" value="ANL_N_sf"/>
</dbReference>
<evidence type="ECO:0000313" key="7">
    <source>
        <dbReference type="EMBL" id="KAJ4859446.1"/>
    </source>
</evidence>
<dbReference type="NCBIfam" id="NF003417">
    <property type="entry name" value="PRK04813.1"/>
    <property type="match status" value="5"/>
</dbReference>
<dbReference type="GeneID" id="80866332"/>
<dbReference type="RefSeq" id="XP_056028502.1">
    <property type="nucleotide sequence ID" value="XM_056171644.1"/>
</dbReference>
<dbReference type="GO" id="GO:0016874">
    <property type="term" value="F:ligase activity"/>
    <property type="evidence" value="ECO:0007669"/>
    <property type="project" value="UniProtKB-KW"/>
</dbReference>
<dbReference type="FunFam" id="3.30.559.30:FF:000003">
    <property type="entry name" value="Nonribosomal peptide synthase SidD"/>
    <property type="match status" value="3"/>
</dbReference>
<dbReference type="InterPro" id="IPR036736">
    <property type="entry name" value="ACP-like_sf"/>
</dbReference>
<evidence type="ECO:0000256" key="3">
    <source>
        <dbReference type="ARBA" id="ARBA00022598"/>
    </source>
</evidence>
<dbReference type="SUPFAM" id="SSF47336">
    <property type="entry name" value="ACP-like"/>
    <property type="match status" value="5"/>
</dbReference>
<dbReference type="PROSITE" id="PS00455">
    <property type="entry name" value="AMP_BINDING"/>
    <property type="match status" value="3"/>
</dbReference>
<keyword evidence="3" id="KW-0436">Ligase</keyword>
<name>A0A9W9E9A7_9HYPO</name>
<feature type="domain" description="Carrier" evidence="6">
    <location>
        <begin position="580"/>
        <end position="656"/>
    </location>
</feature>
<dbReference type="InterPro" id="IPR020806">
    <property type="entry name" value="PKS_PP-bd"/>
</dbReference>
<keyword evidence="1" id="KW-0596">Phosphopantetheine</keyword>
<dbReference type="InterPro" id="IPR000873">
    <property type="entry name" value="AMP-dep_synth/lig_dom"/>
</dbReference>
<sequence>MSETQGFDSSTKVMADEQVVPPNSKSDSVSEQDLDQIWTWNASIPPPVEGCVYDLIKEIARSQPDALAVCAWDGDFTYSQLNDLANEVAHRILEFGIEPRSNIPILCPKSRWTCIAMLGVIKAGCSAIALDGTQPDTRLRSIVHQTKSRLIVSSATYAPRAALLMDVPVLQLDDTLLEVQELSRVHSSSLPSISPSDTVYISFTSGTTGQPKGACISHSNVRSAVHYQGKKLGFHRGARVFDFAPYSFDVAWSNFLHTLCAGGCLCIASEPDMVNDLSSAITAFKATLINITPTVLRTISPIPPTIETVLLSGEMPYRENVTEWAGRVRLLNTYGPTECTFKCAFSVINPSQEGRPDIGTGVGFSTWLVDPNNHDRLATIGSVGELYLEGPLVGQGYLSDPEKTAVAFVNDPPWLLAGSRNRPGRRGRLYKTGDLVKYKPDGKLLFIGRKDNSQLKIRGQRVEIGDVEHHVRACLDDSLPIVVDIIQPFGSDSFSLTMFVSTKNMDTERVKTLLDGLGDRLRDVLPAFMIPSIYLPIDDIPVASTGKVDRRSLRQMGSTMSWKNIIALQSTIFSIKEYCEPATDKEKQLSTVWAEVLDLDAGLISTTDNFLRLGGDSVAAMRAVAKAREYGLTLTVADLFRSSTLRDLARMTEKQILSHEAEEITPFSMLTGTKNKTDICKEAAILCGVEVADIEDAYPCTPLQQGMLAMTSRDEGASRLGGEFPNLRMDYVSRTVYELPEDIDIEQLQAAWATTATSASILRTRIADLSGEGLVQIVVADSRVRELQQFQHINSFLELAQPMGLGTPLCRAGVIRGDSQYFVLERHHAIFDGWSTILILDFLEASYRQNGRILQPLEPFQPFIKYTLLADSPEAATFWKSQFADSEATIFPSLGHVSDEKLDISHEITNLEWPRSGITPSSVIHSALALLLASYTNSNDIKYGATVSGRQAPVSGIYRIAGPTIATIPIRTKFDWDSTVETLLQQVQQHAIELSAHEQFGLQRIQRAQEDNEEASQFQTLLVIQPATQGTSQKDGGLFSHAKTLKLNPPKDIFKQRTNDNDAERSKILLKTNGSEHETSQLLHLDTRSDSQHISTSSLVTKDGQDDSMGIYNSYGMLIICQLEDSGLNLKINFDSGAIRQEQAQLFAHQLEHLIRQLCGGQMTISPLRNIASSSEVDLKQIFNWNTTLPELAEGSITDLIDQQAVNSPDAIAISSWDREFSYGELENASNRLACRLQQEGVGPGSIVILSFEKSSWMAVSMISALKIGAVVLPMSSPTSSKRAQAIVGSLQPTIAIVSISSDAYPFRDLIPTFSISSLVQFSDEEWLRVLPSHETHCSDPALVLFTSGSTGVPKAILWSHKTLSSNIQAARDSFNITTSSRVFQFAGYDFDVSTVETLATLSVGGCLCIPSESDRTNRLAGAINDAKANWLCLTPSVSETLVPTGLPSLKTLVFAGEKLQRKTAFRWTEQIDAVYNWYGPAEASVATSCSIDKKTWKNGLIGTSKFGATWLVDPKNPSVLAAIGTIAELCIEGPLLASYTGKDSQTLNEKAFFSPSWLRRGTYEPTSQSGHLYRTGDLVKYDVDGTILFISRKQDSQRKIRGQRIDLNEVEIYAQTFLLGKLDVAIVAEIISPSGSGSDTLALFISPVGTEAHEEGVARFVKRALPADELELDLSNHLPSYMIPRVYVSIEKIPMNHSGKTDRKRLRLIGSSLTHEQLASMQPLRKETQMPSGAMETILQQIWSEVIGIDADAIYANDSFFRLGGDSITGMRLVASARKQGYLLTVADIFEAPQLEKMALKIQHDVSALEVVRPFSLLGSGISEAEGRSFAARLCSVSESQVVDIYPCTSLQQGLLALGARKHGQYVSRSVLGLQAEVDTERLQQAWLATVEKLPILRTRIIDIPRQGLVQVVLEASPLRSGQDVESYVRDDELEPMGLGMELCRAAIIGRNFIFTIHHCTYDGDSLKMILDEIESQYYGKPGLAVTPFQNFIKHLSQVSHQDASNFWQNQLANLEPRQFPVLPSSDYQPKANGDLEHSISLKWPHTGTTPSTIIRSSWAILAAQYTSSSDVMFGLTVSGRQANLKGIEKCVGPTISTIPVAVSLNWSETVGEFLERLQRQMTETTPYEQFGLQNMQTLYKHLDSSMIQTLLVVQPVAEGKRLHEDNLLFKARSFSANLSTQGTDPFNTYALMIICELASNGLRLRMSFDSNIIAKEQMRRMAHQFETILGQICSENMAAATLDAIQTVSNNDLEFFWSRNAKLPRETNTCIHDIIAAVATAHPNKIAIDAWDGQFSYQEVEDLSTTLCQRLMQLGTEKGSVVSICFEKSKWAPVAQIAVFKAGAVSLLQSSAVPERRIATVFENANVKIALVSESLIEMISRHANSFTIEQLLTAPHQDVRMPLPILEMSDPAAILVSSGSTGEPKQILWSHRALSGNAKAHSEYLSIDASSRIFQFASYDFDLGTIEVMSALASLGCVCIPSEAQRLDGLSAAINTFGVNHVNVTPSTAKLLRPEDMPNLSTLVFAGENLTRQDIDRWKGKSQKIINWYGPAECSVATFCAVDNESWRSGVIARIDSRHPTLCWLIDPRNYNKLVPFGAVGEIALEGPMCSEGYLGNQTKTDLAFCRDPKFLELGQGMGKSGRPGRIYRTGDLARYDTNGDLIFLGRKDFQLKIRGQLVAPQEVEHSIRQSLVGRDEVEVVVDAVMPKHSGNLTLVAFVNLAAQDEVESLTAGLNEKLRTVLPRYAIPSYYIPIPSIPTTQTGKRDRARLLEIGSDFNPPRQESEGKKLEPSTTTEVKLRELWSLVLGIDPSEISANDSFLRIGDSIQAMRLVGIARQQNLRLSVAEIFQHPILLDMAKHIRHMDEEKDAVFIGPYTLLHPTQPVELLRQQAASMCDIAYDDVEDIFPCTPLQKGLLALTIKREGDYTGRNILKIKPSVDIARFRRAWEKVVSTLPILRTRIVNLPEQGLMQVVIREHSYWVETEDISEYLTRERQLNKGLGSPLMRYGLVSKSLSQERARSGDSEKESSSSFYFVLTMHHSIYDGLTTPLIFETLENFYNGKTPSTHSNLQSFVKYMGKIDRKAQINFWEAQFKDLEAVQFPALPSPTYQPQTNTILERSIRDITWRTDNITPSTVIRSAFALLCSQYSNSTDVVFGTVVDGRKAPVEGIERLVGPTIATVPIRTKITKELTIAKILDAMQYQATDMIPYEQMGLSAIRLISDEAQQACQFQAFLVIQPQEQNTKENDLFNSASTQIDSEVESRRYHGFNSYAFSLISTLDEDELKLEFCFDSTVIENEAVQRMATTFDQLLRNLCSHGLDDSSVENITMASDQDLNEIWKWNSDHPESIERCIHHLIEEVAQIQPDALAISAWDGDLSYELLDRLANAIAYKLVEIGVKRNMIIPICSEKSKFAMVAFLGVIKAGGAALLLDPTLPTLRLRSIIDQVNPLMILTSALQESLSSTMGTKTLLVSDSSDFIQSSMAKEASRATTELPFVDPSDLLYAIFTSGSTGTPKGCLMQHRNFSSAVLHQRSVLKLHNRSRMYDFSSYAFDASYWSAFHVLTAGGTLCIPSDAERKNNLTESIRKFCATDIFLTPSTARLIDSSLTPTLHNVHLGGEEVTKDDVARWLPYANTFVSYGPAECSAGTLYYNVPNIMPSRLAIGKPVGVSAWIVDPENSERLLPIESVGELCLEGALVGKGYLEDKENTQRSFIENPQWLLNGSPDGSIPGRGGRLYKTGDLVKYNSIDGTFIFVGRKDTQVKLRGQRIELSEVEHHVRSCLLTRLEVHTAVAEIITPKITGRSALVVFLQLQKTDDVNIRDVMDDVEYELRQRLPSYMIPVAFIPLEYIPLGMSGKTDRKHLRRLGSYITLEQLAGPGSSSDGKSQLTESEFHLQHLWSAVLEVPGDKIGKNSSFLRLGGDSISAMRLTAVAHTQGVNLTVQNILGAARLSEMAKYMTYFESESPEAHDNVILPFSLLKNPGSKDQAFAHISRQCGVDISQIEDIFPCTGVQKSLLSVTAKSENSYTARFSLRLGDDVDIERLQSAWERVSRAVAPILRYRIVDVPSEGLVQVQIKESIDWKAYGSVEAYLEQDQSESMGLNKRLTRLAIIQGPSVQGRLCLITQHHAIYDGCSLNLLLAEVTRVYAGNVGNGPIAPFQQFIQHIMQVDQDEARKFWSNQFSELEAIPFPALPHQSYQPKADSTVRRHLKEINWQNTDATASTIIRTAWSILTARYTDSNDVIFGAMVTGRQAPLVGLDRMIAPLINAVPVRVKIDPKATVDRLLQNVQAQAIAMIPYEQTELLDIRRIDTNAESASRFNTLLVVQPPSQTEYADGGSSPFQHQPEVFSTQDGLDDFNPNAVMLMCQLAKPNDLELEISFDSNIMDSAQMERIANQFEHVLRQICNSTTQAVEDIDLLSAQDIKELWDWNGSVPTTVQECVHDMIANTMKRQPQAMAICSWDGSLTYSELDNLSYRLASHLVALGVQPGSIVPLCFEKSVWYPVAALGAMRAGGTCIAMDSTQPESRLRSIVQQVNPKLVLSSVNNEALASRLSDTAVVSIDRSRIPEAPKDFMLPKISPSDLLYVVFTSGSTGVPKGILTTHENFASAATHQMNILHIHEGTRVFDFVSYSFDVSWSNHLQTLICGGCLCIPSEWERKNDIAGAFNRMKCDYVYFTPSVARSQEPSSMPGIRTLAMGGEPIQASEISRWTQAETVIGIYGPAECAQALSFAYLDSKTRNNHVGNPFGARTWLVQPGRPDRLAAIGTVGELMIEGPTVSKGYFGDTDKTKAAYIQDPIWLSLGAEEHPGRHGTLYKTGDLLRYNSDGSMDFLGRKDGLIKLRGQRIELAEVEHHVRSCMGDPSLCDGIAAEIIVPQNSTNPILAVFLSLSEENTIQLKEDVQSKLRRVMEGLEEKLWDCVPQYMVPGAYILVEKIPMTTTNKTDRRSLRELGSRRTLEQLGELQSHGKPRTMPSTLMEKRLQTLWSSVLEINAESIGAESSFLRIGGESIAAMRLVSAAREQNLSLTVADIFKSPRLSELALLVKEVNADEYSHLATPFSLLESDDTQAFLKEFVKPALDVDLEAVRDVIPATDFQERSILDALQDPPNRYPHWIFDLPADVDFPKLERACFELVNHFDILHTVFIRANGRFWQVLLPNFKPTYDHVDADNQDMALFIDSICGEDLKRPRQLGRSFVRFISVKHASGKHKLVFRISHAQFDGFSWGLVLQTLSTLYNQQRLLPSSSFAQFIFFNERKKRESKFFWASRLHGSLYPAWSFSDSANDTYATDDRLTIKKTIPMLNTQSIGGFTPAVIFHAACAIALSRQFNQQDVLFGRLVTGRSMLPSHLQNVVGPCMTEVPIRVGVTTNSTLAEIASQLQSQFIEDSSHEAAGMVEIIRNCTDWPQNVTDFGWRTSFQQEEETEFSFLGSPSTVSFYERPLLPRNRPEIYATPREGSLDLEFEGNRKLTSESTVIKILAELQYILQV</sequence>
<protein>
    <submittedName>
        <fullName evidence="7">AMP-binding enzyme domain-containing protein</fullName>
    </submittedName>
</protein>
<dbReference type="SUPFAM" id="SSF52777">
    <property type="entry name" value="CoA-dependent acyltransferases"/>
    <property type="match status" value="10"/>
</dbReference>
<gene>
    <name evidence="7" type="ORF">T069G_04434</name>
</gene>
<dbReference type="Proteomes" id="UP001140511">
    <property type="component" value="Unassembled WGS sequence"/>
</dbReference>
<feature type="domain" description="Carrier" evidence="6">
    <location>
        <begin position="4978"/>
        <end position="5054"/>
    </location>
</feature>
<dbReference type="Gene3D" id="3.30.559.30">
    <property type="entry name" value="Nonribosomal peptide synthetase, condensation domain"/>
    <property type="match status" value="5"/>
</dbReference>
<evidence type="ECO:0000256" key="4">
    <source>
        <dbReference type="ARBA" id="ARBA00029454"/>
    </source>
</evidence>
<proteinExistence type="inferred from homology"/>
<dbReference type="InterPro" id="IPR045851">
    <property type="entry name" value="AMP-bd_C_sf"/>
</dbReference>
<evidence type="ECO:0000313" key="8">
    <source>
        <dbReference type="Proteomes" id="UP001140511"/>
    </source>
</evidence>
<comment type="similarity">
    <text evidence="4">Belongs to the NRP synthetase family.</text>
</comment>
<dbReference type="PROSITE" id="PS00012">
    <property type="entry name" value="PHOSPHOPANTETHEINE"/>
    <property type="match status" value="3"/>
</dbReference>
<dbReference type="GO" id="GO:0043041">
    <property type="term" value="P:amino acid activation for nonribosomal peptide biosynthetic process"/>
    <property type="evidence" value="ECO:0007669"/>
    <property type="project" value="TreeGrafter"/>
</dbReference>
<dbReference type="SMART" id="SM00823">
    <property type="entry name" value="PKS_PP"/>
    <property type="match status" value="4"/>
</dbReference>
<keyword evidence="2" id="KW-0597">Phosphoprotein</keyword>
<reference evidence="7" key="1">
    <citation type="submission" date="2022-09" db="EMBL/GenBank/DDBJ databases">
        <title>Chromosome-level assembly of Trichoderma breve T069, a fungus used in development of biopesticide product.</title>
        <authorList>
            <person name="Lin R."/>
            <person name="Liu T."/>
        </authorList>
    </citation>
    <scope>NUCLEOTIDE SEQUENCE</scope>
    <source>
        <strain evidence="7">T069</strain>
    </source>
</reference>